<protein>
    <submittedName>
        <fullName evidence="2">Uncharacterized protein</fullName>
    </submittedName>
</protein>
<accession>A0A7S1I9F3</accession>
<dbReference type="AlphaFoldDB" id="A0A7S1I9F3"/>
<organism evidence="2">
    <name type="scientific">Eutreptiella gymnastica</name>
    <dbReference type="NCBI Taxonomy" id="73025"/>
    <lineage>
        <taxon>Eukaryota</taxon>
        <taxon>Discoba</taxon>
        <taxon>Euglenozoa</taxon>
        <taxon>Euglenida</taxon>
        <taxon>Spirocuta</taxon>
        <taxon>Euglenophyceae</taxon>
        <taxon>Eutreptiales</taxon>
        <taxon>Eutreptiaceae</taxon>
        <taxon>Eutreptiella</taxon>
    </lineage>
</organism>
<gene>
    <name evidence="2" type="ORF">EGYM00392_LOCUS15856</name>
</gene>
<evidence type="ECO:0000256" key="1">
    <source>
        <dbReference type="SAM" id="MobiDB-lite"/>
    </source>
</evidence>
<name>A0A7S1I9F3_9EUGL</name>
<reference evidence="2" key="1">
    <citation type="submission" date="2021-01" db="EMBL/GenBank/DDBJ databases">
        <authorList>
            <person name="Corre E."/>
            <person name="Pelletier E."/>
            <person name="Niang G."/>
            <person name="Scheremetjew M."/>
            <person name="Finn R."/>
            <person name="Kale V."/>
            <person name="Holt S."/>
            <person name="Cochrane G."/>
            <person name="Meng A."/>
            <person name="Brown T."/>
            <person name="Cohen L."/>
        </authorList>
    </citation>
    <scope>NUCLEOTIDE SEQUENCE</scope>
    <source>
        <strain evidence="2">NIES-381</strain>
    </source>
</reference>
<sequence length="132" mass="14205">MELGSTLILHRRSPAPAKQGKLDGHKAKMIANHNKMHAKPSISGHEVEEGVICLCSESVDFPGVHAVTPEPGSYRWGVRLGCPLDKVLWQGPQNSPTQILAPESPTCILCRCVCASVPLLEFASVYFFLGGG</sequence>
<feature type="region of interest" description="Disordered" evidence="1">
    <location>
        <begin position="1"/>
        <end position="21"/>
    </location>
</feature>
<proteinExistence type="predicted"/>
<evidence type="ECO:0000313" key="2">
    <source>
        <dbReference type="EMBL" id="CAD9004769.1"/>
    </source>
</evidence>
<dbReference type="EMBL" id="HBGA01043745">
    <property type="protein sequence ID" value="CAD9004769.1"/>
    <property type="molecule type" value="Transcribed_RNA"/>
</dbReference>